<feature type="compositionally biased region" description="Basic and acidic residues" evidence="1">
    <location>
        <begin position="28"/>
        <end position="37"/>
    </location>
</feature>
<comment type="caution">
    <text evidence="2">The sequence shown here is derived from an EMBL/GenBank/DDBJ whole genome shotgun (WGS) entry which is preliminary data.</text>
</comment>
<gene>
    <name evidence="2" type="ORF">B0H98_1061</name>
</gene>
<dbReference type="RefSeq" id="WP_167392673.1">
    <property type="nucleotide sequence ID" value="NZ_PVTK01000006.1"/>
</dbReference>
<organism evidence="2 3">
    <name type="scientific">Vreelandella songnenensis</name>
    <dbReference type="NCBI Taxonomy" id="1176243"/>
    <lineage>
        <taxon>Bacteria</taxon>
        <taxon>Pseudomonadati</taxon>
        <taxon>Pseudomonadota</taxon>
        <taxon>Gammaproteobacteria</taxon>
        <taxon>Oceanospirillales</taxon>
        <taxon>Halomonadaceae</taxon>
        <taxon>Vreelandella</taxon>
    </lineage>
</organism>
<evidence type="ECO:0000313" key="2">
    <source>
        <dbReference type="EMBL" id="PRY64090.1"/>
    </source>
</evidence>
<accession>A0A2T0V1N6</accession>
<dbReference type="AlphaFoldDB" id="A0A2T0V1N6"/>
<proteinExistence type="predicted"/>
<evidence type="ECO:0000313" key="3">
    <source>
        <dbReference type="Proteomes" id="UP000237647"/>
    </source>
</evidence>
<evidence type="ECO:0000256" key="1">
    <source>
        <dbReference type="SAM" id="MobiDB-lite"/>
    </source>
</evidence>
<keyword evidence="3" id="KW-1185">Reference proteome</keyword>
<feature type="region of interest" description="Disordered" evidence="1">
    <location>
        <begin position="1"/>
        <end position="37"/>
    </location>
</feature>
<sequence length="55" mass="6366">MLARNEEVPGTSSERALRVYRDSLTPEQRAEGERMKDEWLGLQPPLSYFPEKFGP</sequence>
<reference evidence="2 3" key="1">
    <citation type="submission" date="2018-03" db="EMBL/GenBank/DDBJ databases">
        <title>Genomic Encyclopedia of Type Strains, Phase III (KMG-III): the genomes of soil and plant-associated and newly described type strains.</title>
        <authorList>
            <person name="Whitman W."/>
        </authorList>
    </citation>
    <scope>NUCLEOTIDE SEQUENCE [LARGE SCALE GENOMIC DNA]</scope>
    <source>
        <strain evidence="2 3">CGMCC 1.12152</strain>
    </source>
</reference>
<name>A0A2T0V1N6_9GAMM</name>
<dbReference type="EMBL" id="PVTK01000006">
    <property type="protein sequence ID" value="PRY64090.1"/>
    <property type="molecule type" value="Genomic_DNA"/>
</dbReference>
<protein>
    <submittedName>
        <fullName evidence="2">Uncharacterized protein</fullName>
    </submittedName>
</protein>
<dbReference type="Proteomes" id="UP000237647">
    <property type="component" value="Unassembled WGS sequence"/>
</dbReference>